<evidence type="ECO:0008006" key="2">
    <source>
        <dbReference type="Google" id="ProtNLM"/>
    </source>
</evidence>
<dbReference type="OrthoDB" id="1706699at2759"/>
<gene>
    <name evidence="1" type="primary">LOC107801596</name>
</gene>
<name>A0A1S4AV99_TOBAC</name>
<dbReference type="KEGG" id="nta:107801596"/>
<organism evidence="1">
    <name type="scientific">Nicotiana tabacum</name>
    <name type="common">Common tobacco</name>
    <dbReference type="NCBI Taxonomy" id="4097"/>
    <lineage>
        <taxon>Eukaryota</taxon>
        <taxon>Viridiplantae</taxon>
        <taxon>Streptophyta</taxon>
        <taxon>Embryophyta</taxon>
        <taxon>Tracheophyta</taxon>
        <taxon>Spermatophyta</taxon>
        <taxon>Magnoliopsida</taxon>
        <taxon>eudicotyledons</taxon>
        <taxon>Gunneridae</taxon>
        <taxon>Pentapetalae</taxon>
        <taxon>asterids</taxon>
        <taxon>lamiids</taxon>
        <taxon>Solanales</taxon>
        <taxon>Solanaceae</taxon>
        <taxon>Nicotianoideae</taxon>
        <taxon>Nicotianeae</taxon>
        <taxon>Nicotiana</taxon>
    </lineage>
</organism>
<dbReference type="PaxDb" id="4097-A0A1S4AV99"/>
<proteinExistence type="predicted"/>
<reference evidence="1" key="1">
    <citation type="submission" date="2025-08" db="UniProtKB">
        <authorList>
            <consortium name="RefSeq"/>
        </authorList>
    </citation>
    <scope>IDENTIFICATION</scope>
</reference>
<accession>A0A1S4AV99</accession>
<sequence length="154" mass="17887">MVFIDLEKAYDKVLREVLWRCLEARGVPVAYIRAIKDMYEGAKTRTHCRVNKRLEVWRQTLESKGVKLNKTKIEYLECKFSGATLEDDEDERLDSQDIPKREFQMSQLQHRVRNGEENLTNAATVKPRRCRNCDADLANAKSTLLANATIWSPL</sequence>
<evidence type="ECO:0000313" key="1">
    <source>
        <dbReference type="RefSeq" id="XP_016480428.1"/>
    </source>
</evidence>
<dbReference type="STRING" id="4097.A0A1S4AV99"/>
<protein>
    <recommendedName>
        <fullName evidence="2">Reverse transcriptase domain-containing protein</fullName>
    </recommendedName>
</protein>
<dbReference type="AlphaFoldDB" id="A0A1S4AV99"/>
<dbReference type="RefSeq" id="XP_016480428.1">
    <property type="nucleotide sequence ID" value="XM_016624942.1"/>
</dbReference>